<dbReference type="AlphaFoldDB" id="A0A8H3S268"/>
<evidence type="ECO:0000313" key="2">
    <source>
        <dbReference type="EMBL" id="GFF46861.1"/>
    </source>
</evidence>
<keyword evidence="2" id="KW-0808">Transferase</keyword>
<dbReference type="InterPro" id="IPR015424">
    <property type="entry name" value="PyrdxlP-dep_Trfase"/>
</dbReference>
<accession>A0A8H3S268</accession>
<dbReference type="GO" id="GO:0008483">
    <property type="term" value="F:transaminase activity"/>
    <property type="evidence" value="ECO:0007669"/>
    <property type="project" value="UniProtKB-KW"/>
</dbReference>
<keyword evidence="1" id="KW-0812">Transmembrane</keyword>
<feature type="transmembrane region" description="Helical" evidence="1">
    <location>
        <begin position="127"/>
        <end position="150"/>
    </location>
</feature>
<dbReference type="Proteomes" id="UP000465221">
    <property type="component" value="Unassembled WGS sequence"/>
</dbReference>
<dbReference type="EMBL" id="BLKC01000067">
    <property type="protein sequence ID" value="GFF46861.1"/>
    <property type="molecule type" value="Genomic_DNA"/>
</dbReference>
<keyword evidence="1" id="KW-0472">Membrane</keyword>
<evidence type="ECO:0000313" key="3">
    <source>
        <dbReference type="Proteomes" id="UP000465221"/>
    </source>
</evidence>
<dbReference type="SUPFAM" id="SSF53383">
    <property type="entry name" value="PLP-dependent transferases"/>
    <property type="match status" value="1"/>
</dbReference>
<feature type="transmembrane region" description="Helical" evidence="1">
    <location>
        <begin position="72"/>
        <end position="96"/>
    </location>
</feature>
<keyword evidence="2" id="KW-0032">Aminotransferase</keyword>
<dbReference type="Gene3D" id="3.40.640.10">
    <property type="entry name" value="Type I PLP-dependent aspartate aminotransferase-like (Major domain)"/>
    <property type="match status" value="1"/>
</dbReference>
<comment type="caution">
    <text evidence="2">The sequence shown here is derived from an EMBL/GenBank/DDBJ whole genome shotgun (WGS) entry which is preliminary data.</text>
</comment>
<dbReference type="InterPro" id="IPR015421">
    <property type="entry name" value="PyrdxlP-dep_Trfase_major"/>
</dbReference>
<name>A0A8H3S268_9EURO</name>
<organism evidence="2 3">
    <name type="scientific">Aspergillus udagawae</name>
    <dbReference type="NCBI Taxonomy" id="91492"/>
    <lineage>
        <taxon>Eukaryota</taxon>
        <taxon>Fungi</taxon>
        <taxon>Dikarya</taxon>
        <taxon>Ascomycota</taxon>
        <taxon>Pezizomycotina</taxon>
        <taxon>Eurotiomycetes</taxon>
        <taxon>Eurotiomycetidae</taxon>
        <taxon>Eurotiales</taxon>
        <taxon>Aspergillaceae</taxon>
        <taxon>Aspergillus</taxon>
        <taxon>Aspergillus subgen. Fumigati</taxon>
    </lineage>
</organism>
<protein>
    <submittedName>
        <fullName evidence="2">Ornithine aminotransferase</fullName>
    </submittedName>
</protein>
<reference evidence="2 3" key="1">
    <citation type="submission" date="2020-01" db="EMBL/GenBank/DDBJ databases">
        <title>Draft genome sequence of Aspergillus udagawae IFM 46972.</title>
        <authorList>
            <person name="Takahashi H."/>
            <person name="Yaguchi T."/>
        </authorList>
    </citation>
    <scope>NUCLEOTIDE SEQUENCE [LARGE SCALE GENOMIC DNA]</scope>
    <source>
        <strain evidence="2 3">IFM 46972</strain>
    </source>
</reference>
<evidence type="ECO:0000256" key="1">
    <source>
        <dbReference type="SAM" id="Phobius"/>
    </source>
</evidence>
<proteinExistence type="predicted"/>
<sequence>MCQRFGYDKVLWMVSGMEGADAVVEFARKWGIKVKGIKSSEMLVLGASDNYHGVGSGIWRIMKKSQSRPCKARVMVACVAIGALTSFAFILVLLFVSDDINSLITSGNGPLLHVLLDATYEQDRSNLLVIVCLPNVLRFPIVCLLMGIVARPPPAE</sequence>
<keyword evidence="1" id="KW-1133">Transmembrane helix</keyword>
<gene>
    <name evidence="2" type="ORF">IFM46972_08153</name>
</gene>